<dbReference type="PANTHER" id="PTHR42697">
    <property type="entry name" value="ENDONUCLEASE 8"/>
    <property type="match status" value="1"/>
</dbReference>
<dbReference type="KEGG" id="tog:HNI00_21505"/>
<dbReference type="Gene3D" id="1.10.8.50">
    <property type="match status" value="1"/>
</dbReference>
<keyword evidence="9" id="KW-0234">DNA repair</keyword>
<dbReference type="AlphaFoldDB" id="A0AA96Y7Z8"/>
<name>A0AA96Y7Z8_9CYAN</name>
<keyword evidence="5 13" id="KW-0863">Zinc-finger</keyword>
<keyword evidence="4" id="KW-0227">DNA damage</keyword>
<keyword evidence="16" id="KW-0540">Nuclease</keyword>
<dbReference type="InterPro" id="IPR012319">
    <property type="entry name" value="FPG_cat"/>
</dbReference>
<evidence type="ECO:0000256" key="11">
    <source>
        <dbReference type="ARBA" id="ARBA00023268"/>
    </source>
</evidence>
<evidence type="ECO:0000256" key="10">
    <source>
        <dbReference type="ARBA" id="ARBA00023239"/>
    </source>
</evidence>
<keyword evidence="8" id="KW-0238">DNA-binding</keyword>
<keyword evidence="6" id="KW-0378">Hydrolase</keyword>
<feature type="domain" description="FPG-type" evidence="14">
    <location>
        <begin position="238"/>
        <end position="272"/>
    </location>
</feature>
<keyword evidence="3" id="KW-0479">Metal-binding</keyword>
<dbReference type="EC" id="4.2.99.18" evidence="2"/>
<dbReference type="PROSITE" id="PS51068">
    <property type="entry name" value="FPG_CAT"/>
    <property type="match status" value="1"/>
</dbReference>
<reference evidence="16" key="1">
    <citation type="submission" date="2020-05" db="EMBL/GenBank/DDBJ databases">
        <authorList>
            <person name="Zhu T."/>
            <person name="Keshari N."/>
            <person name="Lu X."/>
        </authorList>
    </citation>
    <scope>NUCLEOTIDE SEQUENCE</scope>
    <source>
        <strain evidence="16">NK1-22</strain>
    </source>
</reference>
<dbReference type="SUPFAM" id="SSF81624">
    <property type="entry name" value="N-terminal domain of MutM-like DNA repair proteins"/>
    <property type="match status" value="1"/>
</dbReference>
<evidence type="ECO:0000256" key="1">
    <source>
        <dbReference type="ARBA" id="ARBA00009409"/>
    </source>
</evidence>
<evidence type="ECO:0000256" key="13">
    <source>
        <dbReference type="PROSITE-ProRule" id="PRU00391"/>
    </source>
</evidence>
<evidence type="ECO:0000256" key="8">
    <source>
        <dbReference type="ARBA" id="ARBA00023125"/>
    </source>
</evidence>
<dbReference type="SUPFAM" id="SSF46946">
    <property type="entry name" value="S13-like H2TH domain"/>
    <property type="match status" value="1"/>
</dbReference>
<evidence type="ECO:0000256" key="3">
    <source>
        <dbReference type="ARBA" id="ARBA00022723"/>
    </source>
</evidence>
<dbReference type="PANTHER" id="PTHR42697:SF1">
    <property type="entry name" value="ENDONUCLEASE 8"/>
    <property type="match status" value="1"/>
</dbReference>
<dbReference type="CDD" id="cd08965">
    <property type="entry name" value="EcNei-like_N"/>
    <property type="match status" value="1"/>
</dbReference>
<proteinExistence type="inferred from homology"/>
<accession>A0AA96Y7Z8</accession>
<sequence>MPEGPEIRRAADEIERAITREPVQDIFFAFEHLKPYEDKLRGDRILNVQTRGKGMLIRFACQLNIYSHNQLYGIWYVRKAYDFPQTKRQLRLAIHNNQKSALLYSASDIEVLREDELIQHPFWSQVGPDVLDSAVSVEQVVARLLDPRFHRRGLVSLLLDQKFLCGLGNYLRSEVLFVAGVHPSLRPMDCTPEQITGLAEAAIALARQSYTTGGITNDLARVAQLKQQGLSRGQYRFHVFNRDGQPCWVCQTPIEKNMLGGRRIYYCPVCQSKGVSPVFD</sequence>
<keyword evidence="16" id="KW-0255">Endonuclease</keyword>
<dbReference type="NCBIfam" id="NF007763">
    <property type="entry name" value="PRK10445.1"/>
    <property type="match status" value="1"/>
</dbReference>
<dbReference type="InterPro" id="IPR035937">
    <property type="entry name" value="FPG_N"/>
</dbReference>
<evidence type="ECO:0000256" key="5">
    <source>
        <dbReference type="ARBA" id="ARBA00022771"/>
    </source>
</evidence>
<evidence type="ECO:0000256" key="9">
    <source>
        <dbReference type="ARBA" id="ARBA00023204"/>
    </source>
</evidence>
<organism evidence="16">
    <name type="scientific">Thermoleptolyngbya oregonensis NK1-22</name>
    <dbReference type="NCBI Taxonomy" id="2547457"/>
    <lineage>
        <taxon>Bacteria</taxon>
        <taxon>Bacillati</taxon>
        <taxon>Cyanobacteriota</taxon>
        <taxon>Cyanophyceae</taxon>
        <taxon>Oculatellales</taxon>
        <taxon>Oculatellaceae</taxon>
        <taxon>Thermoleptolyngbya</taxon>
    </lineage>
</organism>
<feature type="domain" description="Formamidopyrimidine-DNA glycosylase catalytic" evidence="15">
    <location>
        <begin position="2"/>
        <end position="90"/>
    </location>
</feature>
<keyword evidence="12" id="KW-0326">Glycosidase</keyword>
<dbReference type="SUPFAM" id="SSF57716">
    <property type="entry name" value="Glucocorticoid receptor-like (DNA-binding domain)"/>
    <property type="match status" value="1"/>
</dbReference>
<dbReference type="PROSITE" id="PS51066">
    <property type="entry name" value="ZF_FPG_2"/>
    <property type="match status" value="1"/>
</dbReference>
<dbReference type="SMART" id="SM00898">
    <property type="entry name" value="Fapy_DNA_glyco"/>
    <property type="match status" value="1"/>
</dbReference>
<dbReference type="GO" id="GO:0000703">
    <property type="term" value="F:oxidized pyrimidine nucleobase lesion DNA N-glycosylase activity"/>
    <property type="evidence" value="ECO:0007669"/>
    <property type="project" value="InterPro"/>
</dbReference>
<dbReference type="GO" id="GO:0140078">
    <property type="term" value="F:class I DNA-(apurinic or apyrimidinic site) endonuclease activity"/>
    <property type="evidence" value="ECO:0007669"/>
    <property type="project" value="UniProtKB-EC"/>
</dbReference>
<dbReference type="InterPro" id="IPR044091">
    <property type="entry name" value="EcNei-like_N"/>
</dbReference>
<evidence type="ECO:0000256" key="6">
    <source>
        <dbReference type="ARBA" id="ARBA00022801"/>
    </source>
</evidence>
<evidence type="ECO:0000256" key="7">
    <source>
        <dbReference type="ARBA" id="ARBA00022833"/>
    </source>
</evidence>
<dbReference type="Gene3D" id="3.20.190.10">
    <property type="entry name" value="MutM-like, N-terminal"/>
    <property type="match status" value="1"/>
</dbReference>
<protein>
    <recommendedName>
        <fullName evidence="2">DNA-(apurinic or apyrimidinic site) lyase</fullName>
        <ecNumber evidence="2">4.2.99.18</ecNumber>
    </recommendedName>
</protein>
<dbReference type="Pfam" id="PF06831">
    <property type="entry name" value="H2TH"/>
    <property type="match status" value="1"/>
</dbReference>
<dbReference type="Pfam" id="PF01149">
    <property type="entry name" value="Fapy_DNA_glyco"/>
    <property type="match status" value="1"/>
</dbReference>
<evidence type="ECO:0000313" key="16">
    <source>
        <dbReference type="EMBL" id="WOB45419.1"/>
    </source>
</evidence>
<dbReference type="EMBL" id="CP053540">
    <property type="protein sequence ID" value="WOB45419.1"/>
    <property type="molecule type" value="Genomic_DNA"/>
</dbReference>
<dbReference type="InterPro" id="IPR000214">
    <property type="entry name" value="Znf_DNA_glyclase/AP_lyase"/>
</dbReference>
<keyword evidence="11" id="KW-0511">Multifunctional enzyme</keyword>
<evidence type="ECO:0000256" key="4">
    <source>
        <dbReference type="ARBA" id="ARBA00022763"/>
    </source>
</evidence>
<dbReference type="RefSeq" id="WP_316789359.1">
    <property type="nucleotide sequence ID" value="NZ_CP053540.1"/>
</dbReference>
<evidence type="ECO:0000256" key="2">
    <source>
        <dbReference type="ARBA" id="ARBA00012720"/>
    </source>
</evidence>
<evidence type="ECO:0000259" key="14">
    <source>
        <dbReference type="PROSITE" id="PS51066"/>
    </source>
</evidence>
<dbReference type="GO" id="GO:0006284">
    <property type="term" value="P:base-excision repair"/>
    <property type="evidence" value="ECO:0007669"/>
    <property type="project" value="InterPro"/>
</dbReference>
<keyword evidence="7" id="KW-0862">Zinc</keyword>
<dbReference type="InterPro" id="IPR015886">
    <property type="entry name" value="H2TH_FPG"/>
</dbReference>
<dbReference type="InterPro" id="IPR010979">
    <property type="entry name" value="Ribosomal_uS13-like_H2TH"/>
</dbReference>
<keyword evidence="10 16" id="KW-0456">Lyase</keyword>
<dbReference type="SMART" id="SM01232">
    <property type="entry name" value="H2TH"/>
    <property type="match status" value="1"/>
</dbReference>
<dbReference type="GO" id="GO:0003684">
    <property type="term" value="F:damaged DNA binding"/>
    <property type="evidence" value="ECO:0007669"/>
    <property type="project" value="InterPro"/>
</dbReference>
<comment type="similarity">
    <text evidence="1">Belongs to the FPG family.</text>
</comment>
<evidence type="ECO:0000256" key="12">
    <source>
        <dbReference type="ARBA" id="ARBA00023295"/>
    </source>
</evidence>
<gene>
    <name evidence="16" type="primary">nei</name>
    <name evidence="16" type="ORF">HNI00_21505</name>
</gene>
<dbReference type="GO" id="GO:0008270">
    <property type="term" value="F:zinc ion binding"/>
    <property type="evidence" value="ECO:0007669"/>
    <property type="project" value="UniProtKB-KW"/>
</dbReference>
<evidence type="ECO:0000259" key="15">
    <source>
        <dbReference type="PROSITE" id="PS51068"/>
    </source>
</evidence>